<feature type="chain" id="PRO_5043799322" description="Transmembrane protein" evidence="2">
    <location>
        <begin position="25"/>
        <end position="121"/>
    </location>
</feature>
<keyword evidence="2" id="KW-0732">Signal</keyword>
<proteinExistence type="predicted"/>
<dbReference type="Proteomes" id="UP001362999">
    <property type="component" value="Unassembled WGS sequence"/>
</dbReference>
<accession>A0AAW0B1M3</accession>
<evidence type="ECO:0000313" key="4">
    <source>
        <dbReference type="Proteomes" id="UP001362999"/>
    </source>
</evidence>
<evidence type="ECO:0000313" key="3">
    <source>
        <dbReference type="EMBL" id="KAK7019905.1"/>
    </source>
</evidence>
<name>A0AAW0B1M3_9AGAR</name>
<dbReference type="AlphaFoldDB" id="A0AAW0B1M3"/>
<sequence>MMTPSRSILIIVFLTLLLLPPLPPTPRPPFFSFSPFLPPHPPDPDPPIAPAYIYFKAACLPRAPRRSLTFVIPFSSPALYCCRWCVTSVVCWALWCCGVVVVACVLGGGRGIVDLMYVEKK</sequence>
<reference evidence="3 4" key="1">
    <citation type="journal article" date="2024" name="J Genomics">
        <title>Draft genome sequencing and assembly of Favolaschia claudopus CIRM-BRFM 2984 isolated from oak limbs.</title>
        <authorList>
            <person name="Navarro D."/>
            <person name="Drula E."/>
            <person name="Chaduli D."/>
            <person name="Cazenave R."/>
            <person name="Ahrendt S."/>
            <person name="Wang J."/>
            <person name="Lipzen A."/>
            <person name="Daum C."/>
            <person name="Barry K."/>
            <person name="Grigoriev I.V."/>
            <person name="Favel A."/>
            <person name="Rosso M.N."/>
            <person name="Martin F."/>
        </authorList>
    </citation>
    <scope>NUCLEOTIDE SEQUENCE [LARGE SCALE GENOMIC DNA]</scope>
    <source>
        <strain evidence="3 4">CIRM-BRFM 2984</strain>
    </source>
</reference>
<gene>
    <name evidence="3" type="ORF">R3P38DRAFT_1228701</name>
</gene>
<keyword evidence="1" id="KW-0472">Membrane</keyword>
<organism evidence="3 4">
    <name type="scientific">Favolaschia claudopus</name>
    <dbReference type="NCBI Taxonomy" id="2862362"/>
    <lineage>
        <taxon>Eukaryota</taxon>
        <taxon>Fungi</taxon>
        <taxon>Dikarya</taxon>
        <taxon>Basidiomycota</taxon>
        <taxon>Agaricomycotina</taxon>
        <taxon>Agaricomycetes</taxon>
        <taxon>Agaricomycetidae</taxon>
        <taxon>Agaricales</taxon>
        <taxon>Marasmiineae</taxon>
        <taxon>Mycenaceae</taxon>
        <taxon>Favolaschia</taxon>
    </lineage>
</organism>
<protein>
    <recommendedName>
        <fullName evidence="5">Transmembrane protein</fullName>
    </recommendedName>
</protein>
<evidence type="ECO:0000256" key="1">
    <source>
        <dbReference type="SAM" id="Phobius"/>
    </source>
</evidence>
<evidence type="ECO:0000256" key="2">
    <source>
        <dbReference type="SAM" id="SignalP"/>
    </source>
</evidence>
<keyword evidence="4" id="KW-1185">Reference proteome</keyword>
<dbReference type="EMBL" id="JAWWNJ010000042">
    <property type="protein sequence ID" value="KAK7019905.1"/>
    <property type="molecule type" value="Genomic_DNA"/>
</dbReference>
<feature type="signal peptide" evidence="2">
    <location>
        <begin position="1"/>
        <end position="24"/>
    </location>
</feature>
<evidence type="ECO:0008006" key="5">
    <source>
        <dbReference type="Google" id="ProtNLM"/>
    </source>
</evidence>
<keyword evidence="1" id="KW-1133">Transmembrane helix</keyword>
<feature type="transmembrane region" description="Helical" evidence="1">
    <location>
        <begin position="92"/>
        <end position="113"/>
    </location>
</feature>
<comment type="caution">
    <text evidence="3">The sequence shown here is derived from an EMBL/GenBank/DDBJ whole genome shotgun (WGS) entry which is preliminary data.</text>
</comment>
<keyword evidence="1" id="KW-0812">Transmembrane</keyword>